<gene>
    <name evidence="1" type="ORF">L6452_30885</name>
</gene>
<evidence type="ECO:0000313" key="1">
    <source>
        <dbReference type="EMBL" id="KAI3697788.1"/>
    </source>
</evidence>
<sequence length="180" mass="20293">MRKGHPHRVLYPNKSGGVSPIGNARRPVTTATGGVVGPEVSHLGWGHWYTLRELEASTNGFGSENVIYQGGYGIIYHGVLENKSQVAVKNLLNNRGQVEKEFEVEVEAIGKVRHKNLLRLLGYCAEGVHAAEFPFFLYADSFLNLTTTDKAQFYVRRDMFFGDQPRNKYVLSTYKLLCWL</sequence>
<proteinExistence type="predicted"/>
<comment type="caution">
    <text evidence="1">The sequence shown here is derived from an EMBL/GenBank/DDBJ whole genome shotgun (WGS) entry which is preliminary data.</text>
</comment>
<reference evidence="1 2" key="2">
    <citation type="journal article" date="2022" name="Mol. Ecol. Resour.">
        <title>The genomes of chicory, endive, great burdock and yacon provide insights into Asteraceae paleo-polyploidization history and plant inulin production.</title>
        <authorList>
            <person name="Fan W."/>
            <person name="Wang S."/>
            <person name="Wang H."/>
            <person name="Wang A."/>
            <person name="Jiang F."/>
            <person name="Liu H."/>
            <person name="Zhao H."/>
            <person name="Xu D."/>
            <person name="Zhang Y."/>
        </authorList>
    </citation>
    <scope>NUCLEOTIDE SEQUENCE [LARGE SCALE GENOMIC DNA]</scope>
    <source>
        <strain evidence="2">cv. Niubang</strain>
    </source>
</reference>
<keyword evidence="2" id="KW-1185">Reference proteome</keyword>
<protein>
    <submittedName>
        <fullName evidence="1">Uncharacterized protein</fullName>
    </submittedName>
</protein>
<dbReference type="Proteomes" id="UP001055879">
    <property type="component" value="Linkage Group LG10"/>
</dbReference>
<accession>A0ACB8ZKK3</accession>
<reference evidence="2" key="1">
    <citation type="journal article" date="2022" name="Mol. Ecol. Resour.">
        <title>The genomes of chicory, endive, great burdock and yacon provide insights into Asteraceae palaeo-polyploidization history and plant inulin production.</title>
        <authorList>
            <person name="Fan W."/>
            <person name="Wang S."/>
            <person name="Wang H."/>
            <person name="Wang A."/>
            <person name="Jiang F."/>
            <person name="Liu H."/>
            <person name="Zhao H."/>
            <person name="Xu D."/>
            <person name="Zhang Y."/>
        </authorList>
    </citation>
    <scope>NUCLEOTIDE SEQUENCE [LARGE SCALE GENOMIC DNA]</scope>
    <source>
        <strain evidence="2">cv. Niubang</strain>
    </source>
</reference>
<dbReference type="EMBL" id="CM042056">
    <property type="protein sequence ID" value="KAI3697788.1"/>
    <property type="molecule type" value="Genomic_DNA"/>
</dbReference>
<organism evidence="1 2">
    <name type="scientific">Arctium lappa</name>
    <name type="common">Greater burdock</name>
    <name type="synonym">Lappa major</name>
    <dbReference type="NCBI Taxonomy" id="4217"/>
    <lineage>
        <taxon>Eukaryota</taxon>
        <taxon>Viridiplantae</taxon>
        <taxon>Streptophyta</taxon>
        <taxon>Embryophyta</taxon>
        <taxon>Tracheophyta</taxon>
        <taxon>Spermatophyta</taxon>
        <taxon>Magnoliopsida</taxon>
        <taxon>eudicotyledons</taxon>
        <taxon>Gunneridae</taxon>
        <taxon>Pentapetalae</taxon>
        <taxon>asterids</taxon>
        <taxon>campanulids</taxon>
        <taxon>Asterales</taxon>
        <taxon>Asteraceae</taxon>
        <taxon>Carduoideae</taxon>
        <taxon>Cardueae</taxon>
        <taxon>Arctiinae</taxon>
        <taxon>Arctium</taxon>
    </lineage>
</organism>
<name>A0ACB8ZKK3_ARCLA</name>
<evidence type="ECO:0000313" key="2">
    <source>
        <dbReference type="Proteomes" id="UP001055879"/>
    </source>
</evidence>